<evidence type="ECO:0000259" key="2">
    <source>
        <dbReference type="Pfam" id="PF03108"/>
    </source>
</evidence>
<dbReference type="OrthoDB" id="1679378at2759"/>
<evidence type="ECO:0000259" key="3">
    <source>
        <dbReference type="Pfam" id="PF26130"/>
    </source>
</evidence>
<evidence type="ECO:0000313" key="5">
    <source>
        <dbReference type="Proteomes" id="UP000428333"/>
    </source>
</evidence>
<reference evidence="4 5" key="1">
    <citation type="journal article" date="2019" name="Genome Biol. Evol.">
        <title>The Rhododendron genome and chromosomal organization provide insight into shared whole-genome duplications across the heath family (Ericaceae).</title>
        <authorList>
            <person name="Soza V.L."/>
            <person name="Lindsley D."/>
            <person name="Waalkes A."/>
            <person name="Ramage E."/>
            <person name="Patwardhan R.P."/>
            <person name="Burton J.N."/>
            <person name="Adey A."/>
            <person name="Kumar A."/>
            <person name="Qiu R."/>
            <person name="Shendure J."/>
            <person name="Hall B."/>
        </authorList>
    </citation>
    <scope>NUCLEOTIDE SEQUENCE [LARGE SCALE GENOMIC DNA]</scope>
    <source>
        <strain evidence="4">RSF 1966-606</strain>
    </source>
</reference>
<sequence>MGHFFTVEIHHGGLFVENPTRYVRGVVNHVNDLDSDKWSKLEMEEIVVNLGYTQWKNIWYRVPGMEMGGGGLRVMFRDSDAMDMASYAKNTGTCISDSDNGDGVYYSISDNDDSVVDVDVPIEEDDDLFDRYTDFGVDGEPEDGDDSDNSDYLWGSDEEQENTQVPDEKGIKCDYESEELLSGVGSSESEDENEGERVPPHTMYRLVKTAENIKFEEGMVFTSLAQFKEAVTEYAVAGGYGIKFAKNDKERVRAVCDKEAECPFTLLVSKVIQECEIEFQILI</sequence>
<feature type="non-terminal residue" evidence="4">
    <location>
        <position position="1"/>
    </location>
</feature>
<feature type="region of interest" description="Disordered" evidence="1">
    <location>
        <begin position="180"/>
        <end position="199"/>
    </location>
</feature>
<feature type="region of interest" description="Disordered" evidence="1">
    <location>
        <begin position="135"/>
        <end position="170"/>
    </location>
</feature>
<dbReference type="Proteomes" id="UP000428333">
    <property type="component" value="Linkage Group LG08"/>
</dbReference>
<feature type="domain" description="PB1-like" evidence="3">
    <location>
        <begin position="1"/>
        <end position="93"/>
    </location>
</feature>
<dbReference type="InterPro" id="IPR004332">
    <property type="entry name" value="Transposase_MuDR"/>
</dbReference>
<evidence type="ECO:0000256" key="1">
    <source>
        <dbReference type="SAM" id="MobiDB-lite"/>
    </source>
</evidence>
<gene>
    <name evidence="4" type="ORF">C3L33_13702</name>
</gene>
<dbReference type="InterPro" id="IPR058594">
    <property type="entry name" value="PB1-like_dom_pln"/>
</dbReference>
<dbReference type="Pfam" id="PF26130">
    <property type="entry name" value="PB1-like"/>
    <property type="match status" value="1"/>
</dbReference>
<feature type="domain" description="Transposase MuDR plant" evidence="2">
    <location>
        <begin position="212"/>
        <end position="271"/>
    </location>
</feature>
<dbReference type="Pfam" id="PF03108">
    <property type="entry name" value="DBD_Tnp_Mut"/>
    <property type="match status" value="1"/>
</dbReference>
<organism evidence="4 5">
    <name type="scientific">Rhododendron williamsianum</name>
    <dbReference type="NCBI Taxonomy" id="262921"/>
    <lineage>
        <taxon>Eukaryota</taxon>
        <taxon>Viridiplantae</taxon>
        <taxon>Streptophyta</taxon>
        <taxon>Embryophyta</taxon>
        <taxon>Tracheophyta</taxon>
        <taxon>Spermatophyta</taxon>
        <taxon>Magnoliopsida</taxon>
        <taxon>eudicotyledons</taxon>
        <taxon>Gunneridae</taxon>
        <taxon>Pentapetalae</taxon>
        <taxon>asterids</taxon>
        <taxon>Ericales</taxon>
        <taxon>Ericaceae</taxon>
        <taxon>Ericoideae</taxon>
        <taxon>Rhodoreae</taxon>
        <taxon>Rhododendron</taxon>
    </lineage>
</organism>
<protein>
    <submittedName>
        <fullName evidence="4">Uncharacterized protein</fullName>
    </submittedName>
</protein>
<keyword evidence="5" id="KW-1185">Reference proteome</keyword>
<dbReference type="AlphaFoldDB" id="A0A6A4LGM1"/>
<feature type="compositionally biased region" description="Acidic residues" evidence="1">
    <location>
        <begin position="137"/>
        <end position="149"/>
    </location>
</feature>
<name>A0A6A4LGM1_9ERIC</name>
<proteinExistence type="predicted"/>
<comment type="caution">
    <text evidence="4">The sequence shown here is derived from an EMBL/GenBank/DDBJ whole genome shotgun (WGS) entry which is preliminary data.</text>
</comment>
<accession>A0A6A4LGM1</accession>
<evidence type="ECO:0000313" key="4">
    <source>
        <dbReference type="EMBL" id="KAE9454419.1"/>
    </source>
</evidence>
<dbReference type="EMBL" id="QEFC01002119">
    <property type="protein sequence ID" value="KAE9454419.1"/>
    <property type="molecule type" value="Genomic_DNA"/>
</dbReference>